<accession>A0ACA9QBK3</accession>
<dbReference type="EMBL" id="CAJVQC010030545">
    <property type="protein sequence ID" value="CAG8745876.1"/>
    <property type="molecule type" value="Genomic_DNA"/>
</dbReference>
<gene>
    <name evidence="1" type="ORF">RPERSI_LOCUS13650</name>
</gene>
<feature type="non-terminal residue" evidence="1">
    <location>
        <position position="1"/>
    </location>
</feature>
<keyword evidence="2" id="KW-1185">Reference proteome</keyword>
<dbReference type="Proteomes" id="UP000789920">
    <property type="component" value="Unassembled WGS sequence"/>
</dbReference>
<sequence>PVLHVRGSRWYGMVDCIGLCARADLNVQLREIDMPFEQFTKPIDTG</sequence>
<organism evidence="1 2">
    <name type="scientific">Racocetra persica</name>
    <dbReference type="NCBI Taxonomy" id="160502"/>
    <lineage>
        <taxon>Eukaryota</taxon>
        <taxon>Fungi</taxon>
        <taxon>Fungi incertae sedis</taxon>
        <taxon>Mucoromycota</taxon>
        <taxon>Glomeromycotina</taxon>
        <taxon>Glomeromycetes</taxon>
        <taxon>Diversisporales</taxon>
        <taxon>Gigasporaceae</taxon>
        <taxon>Racocetra</taxon>
    </lineage>
</organism>
<name>A0ACA9QBK3_9GLOM</name>
<proteinExistence type="predicted"/>
<evidence type="ECO:0000313" key="1">
    <source>
        <dbReference type="EMBL" id="CAG8745876.1"/>
    </source>
</evidence>
<evidence type="ECO:0000313" key="2">
    <source>
        <dbReference type="Proteomes" id="UP000789920"/>
    </source>
</evidence>
<protein>
    <submittedName>
        <fullName evidence="1">5379_t:CDS:1</fullName>
    </submittedName>
</protein>
<comment type="caution">
    <text evidence="1">The sequence shown here is derived from an EMBL/GenBank/DDBJ whole genome shotgun (WGS) entry which is preliminary data.</text>
</comment>
<reference evidence="1" key="1">
    <citation type="submission" date="2021-06" db="EMBL/GenBank/DDBJ databases">
        <authorList>
            <person name="Kallberg Y."/>
            <person name="Tangrot J."/>
            <person name="Rosling A."/>
        </authorList>
    </citation>
    <scope>NUCLEOTIDE SEQUENCE</scope>
    <source>
        <strain evidence="1">MA461A</strain>
    </source>
</reference>
<feature type="non-terminal residue" evidence="1">
    <location>
        <position position="46"/>
    </location>
</feature>